<gene>
    <name evidence="1" type="ORF">SFRICE_004641</name>
</gene>
<dbReference type="AlphaFoldDB" id="A0A2H1VHJ5"/>
<accession>A0A2H1VHJ5</accession>
<reference evidence="1" key="1">
    <citation type="submission" date="2016-07" db="EMBL/GenBank/DDBJ databases">
        <authorList>
            <person name="Bretaudeau A."/>
        </authorList>
    </citation>
    <scope>NUCLEOTIDE SEQUENCE</scope>
    <source>
        <strain evidence="1">Rice</strain>
        <tissue evidence="1">Whole body</tissue>
    </source>
</reference>
<evidence type="ECO:0000313" key="1">
    <source>
        <dbReference type="EMBL" id="SOQ39892.1"/>
    </source>
</evidence>
<organism evidence="1">
    <name type="scientific">Spodoptera frugiperda</name>
    <name type="common">Fall armyworm</name>
    <dbReference type="NCBI Taxonomy" id="7108"/>
    <lineage>
        <taxon>Eukaryota</taxon>
        <taxon>Metazoa</taxon>
        <taxon>Ecdysozoa</taxon>
        <taxon>Arthropoda</taxon>
        <taxon>Hexapoda</taxon>
        <taxon>Insecta</taxon>
        <taxon>Pterygota</taxon>
        <taxon>Neoptera</taxon>
        <taxon>Endopterygota</taxon>
        <taxon>Lepidoptera</taxon>
        <taxon>Glossata</taxon>
        <taxon>Ditrysia</taxon>
        <taxon>Noctuoidea</taxon>
        <taxon>Noctuidae</taxon>
        <taxon>Amphipyrinae</taxon>
        <taxon>Spodoptera</taxon>
    </lineage>
</organism>
<sequence>MEASITFIHTHIPSRLSPVGVGKDIEAPVATNLIYLFREQRVKFPKKRRTLRPGEVIVPSGLSAQLFN</sequence>
<proteinExistence type="predicted"/>
<dbReference type="EMBL" id="ODYU01002425">
    <property type="protein sequence ID" value="SOQ39892.1"/>
    <property type="molecule type" value="Genomic_DNA"/>
</dbReference>
<name>A0A2H1VHJ5_SPOFR</name>
<protein>
    <submittedName>
        <fullName evidence="1">SFRICE_004641</fullName>
    </submittedName>
</protein>